<keyword evidence="1" id="KW-1133">Transmembrane helix</keyword>
<evidence type="ECO:0000313" key="3">
    <source>
        <dbReference type="Proteomes" id="UP000470771"/>
    </source>
</evidence>
<dbReference type="EMBL" id="WWNE01000003">
    <property type="protein sequence ID" value="NBG64880.1"/>
    <property type="molecule type" value="Genomic_DNA"/>
</dbReference>
<evidence type="ECO:0000313" key="2">
    <source>
        <dbReference type="EMBL" id="NBG64880.1"/>
    </source>
</evidence>
<gene>
    <name evidence="2" type="ORF">GQN54_02045</name>
</gene>
<feature type="transmembrane region" description="Helical" evidence="1">
    <location>
        <begin position="144"/>
        <end position="164"/>
    </location>
</feature>
<dbReference type="Proteomes" id="UP000470771">
    <property type="component" value="Unassembled WGS sequence"/>
</dbReference>
<dbReference type="RefSeq" id="WP_160631451.1">
    <property type="nucleotide sequence ID" value="NZ_WWNE01000003.1"/>
</dbReference>
<name>A0A6N9NI42_9FLAO</name>
<organism evidence="2 3">
    <name type="scientific">Acidiluteibacter ferrifornacis</name>
    <dbReference type="NCBI Taxonomy" id="2692424"/>
    <lineage>
        <taxon>Bacteria</taxon>
        <taxon>Pseudomonadati</taxon>
        <taxon>Bacteroidota</taxon>
        <taxon>Flavobacteriia</taxon>
        <taxon>Flavobacteriales</taxon>
        <taxon>Cryomorphaceae</taxon>
        <taxon>Acidiluteibacter</taxon>
    </lineage>
</organism>
<keyword evidence="3" id="KW-1185">Reference proteome</keyword>
<keyword evidence="1" id="KW-0472">Membrane</keyword>
<accession>A0A6N9NI42</accession>
<comment type="caution">
    <text evidence="2">The sequence shown here is derived from an EMBL/GenBank/DDBJ whole genome shotgun (WGS) entry which is preliminary data.</text>
</comment>
<reference evidence="2 3" key="1">
    <citation type="submission" date="2019-12" db="EMBL/GenBank/DDBJ databases">
        <authorList>
            <person name="Zhao J."/>
        </authorList>
    </citation>
    <scope>NUCLEOTIDE SEQUENCE [LARGE SCALE GENOMIC DNA]</scope>
    <source>
        <strain evidence="2 3">S-15</strain>
    </source>
</reference>
<evidence type="ECO:0000256" key="1">
    <source>
        <dbReference type="SAM" id="Phobius"/>
    </source>
</evidence>
<keyword evidence="1" id="KW-0812">Transmembrane</keyword>
<protein>
    <submittedName>
        <fullName evidence="2">Uncharacterized protein</fullName>
    </submittedName>
</protein>
<proteinExistence type="predicted"/>
<dbReference type="AlphaFoldDB" id="A0A6N9NI42"/>
<sequence>MEKITKYNYEAFFLDFYEGNLDAIQSEALLDFLECHPELKVEFEGFEQIYLPNNDISFDAKEELFTEEAGFQTRISKHNFESFAIAKIEGLLSGSKLKEYDLFTAKHPKWKQIDKHYNSTVLAAEQFDFPNKSDLIRKRKPMTVYLYTFSSAVAAALLVLFYLFTPDKVYDYRSVAELQKEVSIQEISFESIVKSSSNPIATTTIKDHSTNFVPAQRSTTSSVKDNADNASQSNFASNDEVEVFETSIAMVEEMDVIGMEDISMAEQVSPNKISPKSSTKTMHTPIELLKKEMLNDKPIIEVIADEITAATNEKIKLKAVKGLNQKIGEFALQIGSFSISKKY</sequence>